<dbReference type="PANTHER" id="PTHR10237:SF15">
    <property type="entry name" value="LD37257P"/>
    <property type="match status" value="1"/>
</dbReference>
<keyword evidence="7" id="KW-1185">Reference proteome</keyword>
<evidence type="ECO:0000259" key="5">
    <source>
        <dbReference type="PROSITE" id="PS50865"/>
    </source>
</evidence>
<dbReference type="GO" id="GO:0005634">
    <property type="term" value="C:nucleus"/>
    <property type="evidence" value="ECO:0007669"/>
    <property type="project" value="TreeGrafter"/>
</dbReference>
<dbReference type="GO" id="GO:0000981">
    <property type="term" value="F:DNA-binding transcription factor activity, RNA polymerase II-specific"/>
    <property type="evidence" value="ECO:0007669"/>
    <property type="project" value="TreeGrafter"/>
</dbReference>
<evidence type="ECO:0000256" key="1">
    <source>
        <dbReference type="ARBA" id="ARBA00022723"/>
    </source>
</evidence>
<dbReference type="Gene3D" id="6.10.140.2220">
    <property type="match status" value="1"/>
</dbReference>
<keyword evidence="1" id="KW-0479">Metal-binding</keyword>
<dbReference type="InterPro" id="IPR024119">
    <property type="entry name" value="TF_DEAF-1"/>
</dbReference>
<dbReference type="Proteomes" id="UP000799423">
    <property type="component" value="Unassembled WGS sequence"/>
</dbReference>
<dbReference type="Pfam" id="PF01753">
    <property type="entry name" value="zf-MYND"/>
    <property type="match status" value="1"/>
</dbReference>
<dbReference type="PROSITE" id="PS01360">
    <property type="entry name" value="ZF_MYND_1"/>
    <property type="match status" value="1"/>
</dbReference>
<evidence type="ECO:0000256" key="4">
    <source>
        <dbReference type="PROSITE-ProRule" id="PRU00134"/>
    </source>
</evidence>
<dbReference type="SUPFAM" id="SSF144232">
    <property type="entry name" value="HIT/MYND zinc finger-like"/>
    <property type="match status" value="1"/>
</dbReference>
<evidence type="ECO:0000313" key="6">
    <source>
        <dbReference type="EMBL" id="KAF2852444.1"/>
    </source>
</evidence>
<evidence type="ECO:0000313" key="7">
    <source>
        <dbReference type="Proteomes" id="UP000799423"/>
    </source>
</evidence>
<dbReference type="Pfam" id="PF14737">
    <property type="entry name" value="DUF4470"/>
    <property type="match status" value="1"/>
</dbReference>
<dbReference type="InterPro" id="IPR027974">
    <property type="entry name" value="DUF4470"/>
</dbReference>
<dbReference type="AlphaFoldDB" id="A0A6A7BAL6"/>
<proteinExistence type="predicted"/>
<reference evidence="6" key="1">
    <citation type="submission" date="2020-01" db="EMBL/GenBank/DDBJ databases">
        <authorList>
            <consortium name="DOE Joint Genome Institute"/>
            <person name="Haridas S."/>
            <person name="Albert R."/>
            <person name="Binder M."/>
            <person name="Bloem J."/>
            <person name="Labutti K."/>
            <person name="Salamov A."/>
            <person name="Andreopoulos B."/>
            <person name="Baker S.E."/>
            <person name="Barry K."/>
            <person name="Bills G."/>
            <person name="Bluhm B.H."/>
            <person name="Cannon C."/>
            <person name="Castanera R."/>
            <person name="Culley D.E."/>
            <person name="Daum C."/>
            <person name="Ezra D."/>
            <person name="Gonzalez J.B."/>
            <person name="Henrissat B."/>
            <person name="Kuo A."/>
            <person name="Liang C."/>
            <person name="Lipzen A."/>
            <person name="Lutzoni F."/>
            <person name="Magnuson J."/>
            <person name="Mondo S."/>
            <person name="Nolan M."/>
            <person name="Ohm R."/>
            <person name="Pangilinan J."/>
            <person name="Park H.-J."/>
            <person name="Ramirez L."/>
            <person name="Alfaro M."/>
            <person name="Sun H."/>
            <person name="Tritt A."/>
            <person name="Yoshinaga Y."/>
            <person name="Zwiers L.-H."/>
            <person name="Turgeon B.G."/>
            <person name="Goodwin S.B."/>
            <person name="Spatafora J.W."/>
            <person name="Crous P.W."/>
            <person name="Grigoriev I.V."/>
        </authorList>
    </citation>
    <scope>NUCLEOTIDE SEQUENCE</scope>
    <source>
        <strain evidence="6">IPT5</strain>
    </source>
</reference>
<keyword evidence="3" id="KW-0862">Zinc</keyword>
<dbReference type="PROSITE" id="PS50865">
    <property type="entry name" value="ZF_MYND_2"/>
    <property type="match status" value="1"/>
</dbReference>
<evidence type="ECO:0000256" key="2">
    <source>
        <dbReference type="ARBA" id="ARBA00022771"/>
    </source>
</evidence>
<dbReference type="EMBL" id="MU006298">
    <property type="protein sequence ID" value="KAF2852444.1"/>
    <property type="molecule type" value="Genomic_DNA"/>
</dbReference>
<dbReference type="OrthoDB" id="432970at2759"/>
<dbReference type="PROSITE" id="PS50231">
    <property type="entry name" value="RICIN_B_LECTIN"/>
    <property type="match status" value="1"/>
</dbReference>
<dbReference type="GO" id="GO:0008270">
    <property type="term" value="F:zinc ion binding"/>
    <property type="evidence" value="ECO:0007669"/>
    <property type="project" value="UniProtKB-KW"/>
</dbReference>
<keyword evidence="2 4" id="KW-0863">Zinc-finger</keyword>
<organism evidence="6 7">
    <name type="scientific">Plenodomus tracheiphilus IPT5</name>
    <dbReference type="NCBI Taxonomy" id="1408161"/>
    <lineage>
        <taxon>Eukaryota</taxon>
        <taxon>Fungi</taxon>
        <taxon>Dikarya</taxon>
        <taxon>Ascomycota</taxon>
        <taxon>Pezizomycotina</taxon>
        <taxon>Dothideomycetes</taxon>
        <taxon>Pleosporomycetidae</taxon>
        <taxon>Pleosporales</taxon>
        <taxon>Pleosporineae</taxon>
        <taxon>Leptosphaeriaceae</taxon>
        <taxon>Plenodomus</taxon>
    </lineage>
</organism>
<gene>
    <name evidence="6" type="ORF">T440DRAFT_477389</name>
</gene>
<dbReference type="PANTHER" id="PTHR10237">
    <property type="entry name" value="DEFORMED EPIDERMAL AUTOREGULATORY FACTOR 1 HOMOLOG SUPPRESSIN"/>
    <property type="match status" value="1"/>
</dbReference>
<evidence type="ECO:0000256" key="3">
    <source>
        <dbReference type="ARBA" id="ARBA00022833"/>
    </source>
</evidence>
<accession>A0A6A7BAL6</accession>
<dbReference type="InterPro" id="IPR002893">
    <property type="entry name" value="Znf_MYND"/>
</dbReference>
<feature type="domain" description="MYND-type" evidence="5">
    <location>
        <begin position="1186"/>
        <end position="1228"/>
    </location>
</feature>
<name>A0A6A7BAL6_9PLEO</name>
<protein>
    <recommendedName>
        <fullName evidence="5">MYND-type domain-containing protein</fullName>
    </recommendedName>
</protein>
<sequence>MSLKTVHTTQVPWFYPTGNTPPVCLTQTLPPEQDTALLLLGCGDFRSILFTAYSEPVINSRTLDFTCCDIEAEIIARNILALSIIVDDTKGEHVHQLWDIYHHVFIDEESVALLRSQAQKLCALAGSLETWSDGPYATLIRFCDSATLGAVAKLWKFCALGPATGSTYKDAQTLLKQQWGAAKLCQKTKISGTGFAVDNLRAAAPLFSQGYEDLSKHYQAFWRNGTCFHSKKMAGKFNIANPMFLCNRSPLTLHYATNPLAGYHLAPAYAQLAADSPLADTAFNNPVHETSSKAMRSAITQLSEWCAAFRAVISRVTIRFVTSDALAFCHVLKYHRTHGESSSAYWYRSNWTYNPLILDAPDYSKTGSAPTIFNVIDASNLMDHLGCLNLLAATSALLKQHPTSCIRTEMLVPEEGNLAESASAMLCGDLPTVALLLGLSPIQYWTNATATWHVTEDSVQPLPGIDSGELAAAMSRPVVLWKPLNTALIQCDAGELAHLLLALYLEMFQDDKWARRKSYVGLEVVGNLTAYELYTRASFVALLRYIKEAGVTSWNEAMHLLIKQGVLDDQTLVMGPNHVQSFFVHLQTLSVLEVDLYLDSWHPRSFPQFLTGRFEGWKNIPATVCITLVVPHAAIAMFGDTNETKRTPVCQLQLHSSVSDQEFYYSDIQLGFGSIKSTGKAYSDEYALTVDEDVKGWLSNSPLIVSAMVSTCSLVADGDQACNVAFALKVTKDVVAQSLSKLVSMLHLHTSAVGMKDVFVTRYRPNMKGHIGASLATDIPKTTPPHQTPTIPTAPSAKDVVVFPVFNTATNKIASLRIRFNIVSEEGKALLQNGGTIFCEISDSSSLILKIDNKVQHALTLPFPVNAASAKTEIARKSLWIECTAPVIELTQFSLRAESLFPMLPDGANQPILENLHYIYPDVLPKLHTSGKASEVSWLAPVISPKVTMSAVEFKQYHMLRAITTLMLPGRLGVKESIQSMYSYMFGLDGDPCKQVFQFCTPTTFLGVLYVDSVRMDLSNQTTLVDAALIPYHSSPAMRPVKSFLRTRKEDGIGIAIQKDEADFWKHLLPAFVERCRQWKHKVTCEYQVSGRMPLSLDDDKPYMCTCGMGIFPTNYLSTQENSKQLLQHSVRIVIPVISASPINKDDPDAVTFPSLFKKQMKEKNAVQPPKHTSCIEDLTAKKGSCFECGAKQAKDGEALLKCAKCKVAQYCSADCQRKEWKAHKLVCQQLSED</sequence>